<dbReference type="PROSITE" id="PS51352">
    <property type="entry name" value="THIOREDOXIN_2"/>
    <property type="match status" value="1"/>
</dbReference>
<keyword evidence="4" id="KW-0676">Redox-active center</keyword>
<comment type="caution">
    <text evidence="6">The sequence shown here is derived from an EMBL/GenBank/DDBJ whole genome shotgun (WGS) entry which is preliminary data.</text>
</comment>
<evidence type="ECO:0000313" key="6">
    <source>
        <dbReference type="EMBL" id="OSM01475.1"/>
    </source>
</evidence>
<gene>
    <name evidence="6" type="ORF">MAIT1_01446</name>
</gene>
<evidence type="ECO:0000259" key="5">
    <source>
        <dbReference type="PROSITE" id="PS51352"/>
    </source>
</evidence>
<evidence type="ECO:0000256" key="4">
    <source>
        <dbReference type="ARBA" id="ARBA00023284"/>
    </source>
</evidence>
<evidence type="ECO:0000313" key="7">
    <source>
        <dbReference type="Proteomes" id="UP000194003"/>
    </source>
</evidence>
<dbReference type="Pfam" id="PF00578">
    <property type="entry name" value="AhpC-TSA"/>
    <property type="match status" value="1"/>
</dbReference>
<dbReference type="STRING" id="1434232.MAIT1_01446"/>
<dbReference type="GO" id="GO:0017004">
    <property type="term" value="P:cytochrome complex assembly"/>
    <property type="evidence" value="ECO:0007669"/>
    <property type="project" value="UniProtKB-KW"/>
</dbReference>
<dbReference type="PANTHER" id="PTHR42852:SF6">
    <property type="entry name" value="THIOL:DISULFIDE INTERCHANGE PROTEIN DSBE"/>
    <property type="match status" value="1"/>
</dbReference>
<keyword evidence="7" id="KW-1185">Reference proteome</keyword>
<protein>
    <submittedName>
        <fullName evidence="6">Putative periplasmic protein thiol--disulfide oxidoreductase DsbE</fullName>
    </submittedName>
</protein>
<dbReference type="InterPro" id="IPR036249">
    <property type="entry name" value="Thioredoxin-like_sf"/>
</dbReference>
<dbReference type="InterPro" id="IPR000866">
    <property type="entry name" value="AhpC/TSA"/>
</dbReference>
<keyword evidence="2" id="KW-0201">Cytochrome c-type biogenesis</keyword>
<dbReference type="RefSeq" id="WP_085442925.1">
    <property type="nucleotide sequence ID" value="NZ_LVJN01000020.1"/>
</dbReference>
<reference evidence="6 7" key="1">
    <citation type="journal article" date="2016" name="BMC Genomics">
        <title>Combined genomic and structural analyses of a cultured magnetotactic bacterium reveals its niche adaptation to a dynamic environment.</title>
        <authorList>
            <person name="Araujo A.C."/>
            <person name="Morillo V."/>
            <person name="Cypriano J."/>
            <person name="Teixeira L.C."/>
            <person name="Leao P."/>
            <person name="Lyra S."/>
            <person name="Almeida L.G."/>
            <person name="Bazylinski D.A."/>
            <person name="Vasconcellos A.T."/>
            <person name="Abreu F."/>
            <person name="Lins U."/>
        </authorList>
    </citation>
    <scope>NUCLEOTIDE SEQUENCE [LARGE SCALE GENOMIC DNA]</scope>
    <source>
        <strain evidence="6 7">IT-1</strain>
    </source>
</reference>
<keyword evidence="3" id="KW-1015">Disulfide bond</keyword>
<dbReference type="GO" id="GO:0016209">
    <property type="term" value="F:antioxidant activity"/>
    <property type="evidence" value="ECO:0007669"/>
    <property type="project" value="InterPro"/>
</dbReference>
<dbReference type="EMBL" id="LVJN01000020">
    <property type="protein sequence ID" value="OSM01475.1"/>
    <property type="molecule type" value="Genomic_DNA"/>
</dbReference>
<dbReference type="PROSITE" id="PS00194">
    <property type="entry name" value="THIOREDOXIN_1"/>
    <property type="match status" value="1"/>
</dbReference>
<dbReference type="InterPro" id="IPR013766">
    <property type="entry name" value="Thioredoxin_domain"/>
</dbReference>
<dbReference type="InterPro" id="IPR017937">
    <property type="entry name" value="Thioredoxin_CS"/>
</dbReference>
<sequence length="189" mass="20700">MNGFLKFALLGVIVGILGLMALGLGQDHKTIPSPLVNKPALPVAGETLTGKQVDMQADYLQQGKWTLLNFWGSWCGSCVAEHPYLISLARQTKDRADFVMLGVDFKDSEGRAKRFLSRHGDPGYEHVQDPKQKIAIDWGVTGAPESFLISPQGVICLKHIGPLYQGWFEKVAEPHIQSGACLQGEAKRS</sequence>
<dbReference type="Proteomes" id="UP000194003">
    <property type="component" value="Unassembled WGS sequence"/>
</dbReference>
<evidence type="ECO:0000256" key="3">
    <source>
        <dbReference type="ARBA" id="ARBA00023157"/>
    </source>
</evidence>
<proteinExistence type="predicted"/>
<dbReference type="Gene3D" id="3.40.30.10">
    <property type="entry name" value="Glutaredoxin"/>
    <property type="match status" value="1"/>
</dbReference>
<dbReference type="GO" id="GO:0015036">
    <property type="term" value="F:disulfide oxidoreductase activity"/>
    <property type="evidence" value="ECO:0007669"/>
    <property type="project" value="InterPro"/>
</dbReference>
<dbReference type="InterPro" id="IPR050553">
    <property type="entry name" value="Thioredoxin_ResA/DsbE_sf"/>
</dbReference>
<accession>A0A1Y2K359</accession>
<evidence type="ECO:0000256" key="1">
    <source>
        <dbReference type="ARBA" id="ARBA00004196"/>
    </source>
</evidence>
<dbReference type="SUPFAM" id="SSF52833">
    <property type="entry name" value="Thioredoxin-like"/>
    <property type="match status" value="1"/>
</dbReference>
<name>A0A1Y2K359_9PROT</name>
<comment type="subcellular location">
    <subcellularLocation>
        <location evidence="1">Cell envelope</location>
    </subcellularLocation>
</comment>
<dbReference type="OrthoDB" id="9799347at2"/>
<dbReference type="PANTHER" id="PTHR42852">
    <property type="entry name" value="THIOL:DISULFIDE INTERCHANGE PROTEIN DSBE"/>
    <property type="match status" value="1"/>
</dbReference>
<dbReference type="InterPro" id="IPR004799">
    <property type="entry name" value="Periplasmic_diS_OxRdtase_DsbE"/>
</dbReference>
<dbReference type="GO" id="GO:0030288">
    <property type="term" value="C:outer membrane-bounded periplasmic space"/>
    <property type="evidence" value="ECO:0007669"/>
    <property type="project" value="InterPro"/>
</dbReference>
<evidence type="ECO:0000256" key="2">
    <source>
        <dbReference type="ARBA" id="ARBA00022748"/>
    </source>
</evidence>
<dbReference type="NCBIfam" id="TIGR00385">
    <property type="entry name" value="dsbE"/>
    <property type="match status" value="1"/>
</dbReference>
<dbReference type="AlphaFoldDB" id="A0A1Y2K359"/>
<feature type="domain" description="Thioredoxin" evidence="5">
    <location>
        <begin position="34"/>
        <end position="177"/>
    </location>
</feature>
<organism evidence="6 7">
    <name type="scientific">Magnetofaba australis IT-1</name>
    <dbReference type="NCBI Taxonomy" id="1434232"/>
    <lineage>
        <taxon>Bacteria</taxon>
        <taxon>Pseudomonadati</taxon>
        <taxon>Pseudomonadota</taxon>
        <taxon>Magnetococcia</taxon>
        <taxon>Magnetococcales</taxon>
        <taxon>Magnetococcaceae</taxon>
        <taxon>Magnetofaba</taxon>
    </lineage>
</organism>